<proteinExistence type="predicted"/>
<dbReference type="EMBL" id="JABLKP010000002">
    <property type="protein sequence ID" value="NQP82528.1"/>
    <property type="molecule type" value="Genomic_DNA"/>
</dbReference>
<dbReference type="Proteomes" id="UP000748881">
    <property type="component" value="Unassembled WGS sequence"/>
</dbReference>
<feature type="domain" description="SHOCT-like" evidence="1">
    <location>
        <begin position="1"/>
        <end position="52"/>
    </location>
</feature>
<gene>
    <name evidence="2" type="ORF">HO898_01940</name>
</gene>
<name>A0A9Q5G194_STRSU</name>
<dbReference type="InterPro" id="IPR046749">
    <property type="entry name" value="SHOCT_2"/>
</dbReference>
<evidence type="ECO:0000259" key="1">
    <source>
        <dbReference type="Pfam" id="PF20612"/>
    </source>
</evidence>
<dbReference type="Pfam" id="PF20612">
    <property type="entry name" value="SHOCT_2"/>
    <property type="match status" value="1"/>
</dbReference>
<dbReference type="RefSeq" id="WP_162841141.1">
    <property type="nucleotide sequence ID" value="NZ_CP082200.1"/>
</dbReference>
<evidence type="ECO:0000313" key="2">
    <source>
        <dbReference type="EMBL" id="NQP82528.1"/>
    </source>
</evidence>
<protein>
    <recommendedName>
        <fullName evidence="1">SHOCT-like domain-containing protein</fullName>
    </recommendedName>
</protein>
<sequence>MTEQDFQQEIIYQLTMAQASRLLAVGLISEANFQEFKVKMLEKYEPFMSQLVA</sequence>
<accession>A0A9Q5G194</accession>
<dbReference type="AlphaFoldDB" id="A0A9Q5G194"/>
<organism evidence="2 3">
    <name type="scientific">Streptococcus suis</name>
    <dbReference type="NCBI Taxonomy" id="1307"/>
    <lineage>
        <taxon>Bacteria</taxon>
        <taxon>Bacillati</taxon>
        <taxon>Bacillota</taxon>
        <taxon>Bacilli</taxon>
        <taxon>Lactobacillales</taxon>
        <taxon>Streptococcaceae</taxon>
        <taxon>Streptococcus</taxon>
    </lineage>
</organism>
<reference evidence="2" key="1">
    <citation type="submission" date="2020-05" db="EMBL/GenBank/DDBJ databases">
        <title>Linking phenotype, genotype and ecology: antimicrobial resistance in the zoonotic pathogen Streptococcus suis.</title>
        <authorList>
            <person name="Hadjirin N.F."/>
            <person name="Miller E.L."/>
            <person name="Murray G.R."/>
            <person name="Yen P.L.K."/>
            <person name="Phuc H.D."/>
            <person name="Wileman T.M."/>
            <person name="Hernandez-Garcia J."/>
            <person name="Williamson S.M."/>
            <person name="Parkhill J."/>
            <person name="Maskell D.J."/>
            <person name="Zhou R."/>
            <person name="Fittipaldi N."/>
            <person name="Gottschalk M."/>
            <person name="Tucker A.D.W."/>
            <person name="Hoa N.T."/>
            <person name="Welch J."/>
            <person name="Weinert L.A."/>
        </authorList>
    </citation>
    <scope>NUCLEOTIDE SEQUENCE</scope>
    <source>
        <strain evidence="2">TMW_SS111</strain>
    </source>
</reference>
<comment type="caution">
    <text evidence="2">The sequence shown here is derived from an EMBL/GenBank/DDBJ whole genome shotgun (WGS) entry which is preliminary data.</text>
</comment>
<evidence type="ECO:0000313" key="3">
    <source>
        <dbReference type="Proteomes" id="UP000748881"/>
    </source>
</evidence>